<dbReference type="HOGENOM" id="CLU_006285_2_1_2"/>
<evidence type="ECO:0000259" key="5">
    <source>
        <dbReference type="Pfam" id="PF03636"/>
    </source>
</evidence>
<dbReference type="EMBL" id="CP006646">
    <property type="protein sequence ID" value="AGT35834.1"/>
    <property type="molecule type" value="Genomic_DNA"/>
</dbReference>
<dbReference type="InterPro" id="IPR017045">
    <property type="entry name" value="Malt_Pase/Glycosyl_Hdrlase"/>
</dbReference>
<dbReference type="PATRIC" id="fig|1365176.7.peg.1477"/>
<dbReference type="InterPro" id="IPR012341">
    <property type="entry name" value="6hp_glycosidase-like_sf"/>
</dbReference>
<feature type="domain" description="Glycoside hydrolase family 65 N-terminal" evidence="5">
    <location>
        <begin position="14"/>
        <end position="231"/>
    </location>
</feature>
<accession>S5ZX25</accession>
<dbReference type="SUPFAM" id="SSF48208">
    <property type="entry name" value="Six-hairpin glycosidases"/>
    <property type="match status" value="1"/>
</dbReference>
<dbReference type="GeneID" id="16574140"/>
<evidence type="ECO:0000313" key="6">
    <source>
        <dbReference type="EMBL" id="AGT35834.1"/>
    </source>
</evidence>
<dbReference type="GO" id="GO:0004553">
    <property type="term" value="F:hydrolase activity, hydrolyzing O-glycosyl compounds"/>
    <property type="evidence" value="ECO:0007669"/>
    <property type="project" value="TreeGrafter"/>
</dbReference>
<feature type="domain" description="Glycoside hydrolase family 65 central catalytic" evidence="4">
    <location>
        <begin position="283"/>
        <end position="654"/>
    </location>
</feature>
<dbReference type="GO" id="GO:0030246">
    <property type="term" value="F:carbohydrate binding"/>
    <property type="evidence" value="ECO:0007669"/>
    <property type="project" value="InterPro"/>
</dbReference>
<dbReference type="eggNOG" id="arCOG07158">
    <property type="taxonomic scope" value="Archaea"/>
</dbReference>
<dbReference type="Gene3D" id="2.70.98.40">
    <property type="entry name" value="Glycoside hydrolase, family 65, N-terminal domain"/>
    <property type="match status" value="1"/>
</dbReference>
<dbReference type="GO" id="GO:0005975">
    <property type="term" value="P:carbohydrate metabolic process"/>
    <property type="evidence" value="ECO:0007669"/>
    <property type="project" value="InterPro"/>
</dbReference>
<dbReference type="PIRSF" id="PIRSF036289">
    <property type="entry name" value="Glycosyl_hydrolase_malt_phosph"/>
    <property type="match status" value="1"/>
</dbReference>
<evidence type="ECO:0008006" key="8">
    <source>
        <dbReference type="Google" id="ProtNLM"/>
    </source>
</evidence>
<keyword evidence="2" id="KW-0328">Glycosyltransferase</keyword>
<evidence type="ECO:0000256" key="1">
    <source>
        <dbReference type="ARBA" id="ARBA00006768"/>
    </source>
</evidence>
<dbReference type="Pfam" id="PF03636">
    <property type="entry name" value="Glyco_hydro_65N"/>
    <property type="match status" value="1"/>
</dbReference>
<dbReference type="InterPro" id="IPR011013">
    <property type="entry name" value="Gal_mutarotase_sf_dom"/>
</dbReference>
<dbReference type="RefSeq" id="WP_020963141.1">
    <property type="nucleotide sequence ID" value="NC_022093.1"/>
</dbReference>
<evidence type="ECO:0000313" key="7">
    <source>
        <dbReference type="Proteomes" id="UP000015543"/>
    </source>
</evidence>
<proteinExistence type="inferred from homology"/>
<dbReference type="InterPro" id="IPR008928">
    <property type="entry name" value="6-hairpin_glycosidase_sf"/>
</dbReference>
<dbReference type="InterPro" id="IPR005196">
    <property type="entry name" value="Glyco_hydro_65_N"/>
</dbReference>
<protein>
    <recommendedName>
        <fullName evidence="8">Glycoside hydrolase family 65 protein</fullName>
    </recommendedName>
</protein>
<name>S5ZX25_9CREN</name>
<organism evidence="6 7">
    <name type="scientific">Thermofilum adornatum</name>
    <dbReference type="NCBI Taxonomy" id="1365176"/>
    <lineage>
        <taxon>Archaea</taxon>
        <taxon>Thermoproteota</taxon>
        <taxon>Thermoprotei</taxon>
        <taxon>Thermofilales</taxon>
        <taxon>Thermofilaceae</taxon>
        <taxon>Thermofilum</taxon>
    </lineage>
</organism>
<dbReference type="PANTHER" id="PTHR11051">
    <property type="entry name" value="GLYCOSYL HYDROLASE-RELATED"/>
    <property type="match status" value="1"/>
</dbReference>
<dbReference type="OrthoDB" id="31392at2157"/>
<keyword evidence="3" id="KW-0808">Transferase</keyword>
<dbReference type="SUPFAM" id="SSF74650">
    <property type="entry name" value="Galactose mutarotase-like"/>
    <property type="match status" value="1"/>
</dbReference>
<sequence length="697" mass="79921">MITYEFSSKERSLKEIATLATLSNGFISVRGDPEVSKSEFGTFVSGVYCYTPIFYRELVNLPRITPIYLTIDGEPFRPISGETIIKLDTLNGIVYYESILESSIGKLKYESSRIVHKTFKGIFAEEFRFRPINFAGRVCIRLPIELSVSNKSVPPQVHVKLFKIVESDSFNDSYLHVRTEDEIYDVYFKMFAESNDLQLRPYSDENEIGFLGCIDVDPNQAIKVAKKVIVAKEKSTLNKYSEIAKKKTYQELLETHTTAWQKEWKQIGLVIEGDIDFARYLYFNTFHLLQMYDDESDVFLLPARGLHGYGYRGHVFWDADIYSLPFYLFFKPSAAKAMLKYRCKCLQAAKEYATKSNFKGARFPWESADDGYEATPRIVPLDLTGSKTVLIETGELEQHITADVAYAVDLYYTFTGDEQFMEECGLKIIFETARFWSSRVKYDQEKNAYVIEDVIGPDEYHVHVNNNFYTNLLAKHNLELGVKYFELSRQKNNWRKIAEGLTSEEEVQNWRRISQKIYLPCLTNGICEEFEGYLQLPDFKVPEGCIGEKCLPEKIRENIPKTRLIKQADVLAGMFLLKEKFNKEIIAQNFDYYFPRTTHASSLSLPMYAAVLAYLGRTEESFKLLKLAASADLGNLYGNVEDGFHVGSAAGVWTAILFGLAGIHIKNERPTLDPKKISNVKMAFNVTIKGQNVRVEL</sequence>
<reference evidence="6 7" key="1">
    <citation type="journal article" date="2013" name="Genome Announc.">
        <title>Complete Genomic Sequence of 'Thermofilum adornatus' Strain 1910bT, a Hyperthermophilic Anaerobic Organotrophic Crenarchaeon.</title>
        <authorList>
            <person name="Dominova I.N."/>
            <person name="Kublanov I.V."/>
            <person name="Podosokorskaya O.A."/>
            <person name="Derbikova K.S."/>
            <person name="Patrushev M.V."/>
            <person name="Toshchakov S.V."/>
        </authorList>
    </citation>
    <scope>NUCLEOTIDE SEQUENCE [LARGE SCALE GENOMIC DNA]</scope>
    <source>
        <strain evidence="7">1910b</strain>
    </source>
</reference>
<dbReference type="Pfam" id="PF03632">
    <property type="entry name" value="Glyco_hydro_65m"/>
    <property type="match status" value="1"/>
</dbReference>
<dbReference type="InterPro" id="IPR005195">
    <property type="entry name" value="Glyco_hydro_65_M"/>
</dbReference>
<dbReference type="AlphaFoldDB" id="S5ZX25"/>
<dbReference type="Gene3D" id="1.50.10.10">
    <property type="match status" value="1"/>
</dbReference>
<evidence type="ECO:0000259" key="4">
    <source>
        <dbReference type="Pfam" id="PF03632"/>
    </source>
</evidence>
<evidence type="ECO:0000256" key="2">
    <source>
        <dbReference type="ARBA" id="ARBA00022676"/>
    </source>
</evidence>
<dbReference type="KEGG" id="thb:N186_07480"/>
<dbReference type="InterPro" id="IPR037018">
    <property type="entry name" value="GH65_N"/>
</dbReference>
<comment type="similarity">
    <text evidence="1">Belongs to the glycosyl hydrolase 65 family.</text>
</comment>
<keyword evidence="7" id="KW-1185">Reference proteome</keyword>
<dbReference type="PANTHER" id="PTHR11051:SF8">
    <property type="entry name" value="PROTEIN-GLUCOSYLGALACTOSYLHYDROXYLYSINE GLUCOSIDASE"/>
    <property type="match status" value="1"/>
</dbReference>
<evidence type="ECO:0000256" key="3">
    <source>
        <dbReference type="ARBA" id="ARBA00022679"/>
    </source>
</evidence>
<dbReference type="Proteomes" id="UP000015543">
    <property type="component" value="Chromosome"/>
</dbReference>
<dbReference type="GO" id="GO:0016757">
    <property type="term" value="F:glycosyltransferase activity"/>
    <property type="evidence" value="ECO:0007669"/>
    <property type="project" value="UniProtKB-KW"/>
</dbReference>
<gene>
    <name evidence="6" type="ORF">N186_07480</name>
</gene>